<gene>
    <name evidence="4" type="ORF">LCGC14_1801360</name>
</gene>
<dbReference type="SUPFAM" id="SSF52279">
    <property type="entry name" value="Beta-D-glucan exohydrolase, C-terminal domain"/>
    <property type="match status" value="1"/>
</dbReference>
<proteinExistence type="inferred from homology"/>
<dbReference type="Gene3D" id="3.40.50.1700">
    <property type="entry name" value="Glycoside hydrolase family 3 C-terminal domain"/>
    <property type="match status" value="1"/>
</dbReference>
<dbReference type="EMBL" id="LAZR01017361">
    <property type="protein sequence ID" value="KKM00743.1"/>
    <property type="molecule type" value="Genomic_DNA"/>
</dbReference>
<dbReference type="InterPro" id="IPR050288">
    <property type="entry name" value="Cellulose_deg_GH3"/>
</dbReference>
<dbReference type="GO" id="GO:0004553">
    <property type="term" value="F:hydrolase activity, hydrolyzing O-glycosyl compounds"/>
    <property type="evidence" value="ECO:0007669"/>
    <property type="project" value="InterPro"/>
</dbReference>
<dbReference type="GO" id="GO:0005975">
    <property type="term" value="P:carbohydrate metabolic process"/>
    <property type="evidence" value="ECO:0007669"/>
    <property type="project" value="InterPro"/>
</dbReference>
<dbReference type="PANTHER" id="PTHR42715">
    <property type="entry name" value="BETA-GLUCOSIDASE"/>
    <property type="match status" value="1"/>
</dbReference>
<evidence type="ECO:0000259" key="3">
    <source>
        <dbReference type="Pfam" id="PF01915"/>
    </source>
</evidence>
<keyword evidence="2" id="KW-0378">Hydrolase</keyword>
<organism evidence="4">
    <name type="scientific">marine sediment metagenome</name>
    <dbReference type="NCBI Taxonomy" id="412755"/>
    <lineage>
        <taxon>unclassified sequences</taxon>
        <taxon>metagenomes</taxon>
        <taxon>ecological metagenomes</taxon>
    </lineage>
</organism>
<evidence type="ECO:0000313" key="4">
    <source>
        <dbReference type="EMBL" id="KKM00743.1"/>
    </source>
</evidence>
<feature type="domain" description="Glycoside hydrolase family 3 C-terminal" evidence="3">
    <location>
        <begin position="1"/>
        <end position="62"/>
    </location>
</feature>
<reference evidence="4" key="1">
    <citation type="journal article" date="2015" name="Nature">
        <title>Complex archaea that bridge the gap between prokaryotes and eukaryotes.</title>
        <authorList>
            <person name="Spang A."/>
            <person name="Saw J.H."/>
            <person name="Jorgensen S.L."/>
            <person name="Zaremba-Niedzwiedzka K."/>
            <person name="Martijn J."/>
            <person name="Lind A.E."/>
            <person name="van Eijk R."/>
            <person name="Schleper C."/>
            <person name="Guy L."/>
            <person name="Ettema T.J."/>
        </authorList>
    </citation>
    <scope>NUCLEOTIDE SEQUENCE</scope>
</reference>
<dbReference type="PANTHER" id="PTHR42715:SF10">
    <property type="entry name" value="BETA-GLUCOSIDASE"/>
    <property type="match status" value="1"/>
</dbReference>
<dbReference type="AlphaFoldDB" id="A0A0F9JP56"/>
<dbReference type="InterPro" id="IPR002772">
    <property type="entry name" value="Glyco_hydro_3_C"/>
</dbReference>
<dbReference type="InterPro" id="IPR013783">
    <property type="entry name" value="Ig-like_fold"/>
</dbReference>
<comment type="caution">
    <text evidence="4">The sequence shown here is derived from an EMBL/GenBank/DDBJ whole genome shotgun (WGS) entry which is preliminary data.</text>
</comment>
<evidence type="ECO:0000256" key="1">
    <source>
        <dbReference type="ARBA" id="ARBA00005336"/>
    </source>
</evidence>
<protein>
    <recommendedName>
        <fullName evidence="3">Glycoside hydrolase family 3 C-terminal domain-containing protein</fullName>
    </recommendedName>
</protein>
<sequence length="139" mass="15702">EEGGAATADIIFGDYNPSGKLPITFYKSIEQLPPFDDYSMEGRTYRYFKGEPLFPFGHGLSYTKFKYSSLKITPQKANVGDDVEISIDIENIGDTPGEEITQLYVSNTSSNSNLPFRELQGFKKNKLQFIILFYNSDGR</sequence>
<name>A0A0F9JP56_9ZZZZ</name>
<dbReference type="Gene3D" id="2.60.40.10">
    <property type="entry name" value="Immunoglobulins"/>
    <property type="match status" value="1"/>
</dbReference>
<accession>A0A0F9JP56</accession>
<evidence type="ECO:0000256" key="2">
    <source>
        <dbReference type="ARBA" id="ARBA00022801"/>
    </source>
</evidence>
<comment type="similarity">
    <text evidence="1">Belongs to the glycosyl hydrolase 3 family.</text>
</comment>
<dbReference type="Pfam" id="PF01915">
    <property type="entry name" value="Glyco_hydro_3_C"/>
    <property type="match status" value="1"/>
</dbReference>
<dbReference type="InterPro" id="IPR036881">
    <property type="entry name" value="Glyco_hydro_3_C_sf"/>
</dbReference>
<feature type="non-terminal residue" evidence="4">
    <location>
        <position position="1"/>
    </location>
</feature>